<dbReference type="Proteomes" id="UP001392437">
    <property type="component" value="Unassembled WGS sequence"/>
</dbReference>
<evidence type="ECO:0000256" key="4">
    <source>
        <dbReference type="ARBA" id="ARBA00023004"/>
    </source>
</evidence>
<evidence type="ECO:0000256" key="2">
    <source>
        <dbReference type="ARBA" id="ARBA00022617"/>
    </source>
</evidence>
<comment type="similarity">
    <text evidence="6">Belongs to the cytochrome P450 family.</text>
</comment>
<dbReference type="PROSITE" id="PS00086">
    <property type="entry name" value="CYTOCHROME_P450"/>
    <property type="match status" value="1"/>
</dbReference>
<dbReference type="SUPFAM" id="SSF48264">
    <property type="entry name" value="Cytochrome P450"/>
    <property type="match status" value="1"/>
</dbReference>
<feature type="compositionally biased region" description="Basic and acidic residues" evidence="7">
    <location>
        <begin position="487"/>
        <end position="503"/>
    </location>
</feature>
<dbReference type="Pfam" id="PF00067">
    <property type="entry name" value="p450"/>
    <property type="match status" value="2"/>
</dbReference>
<evidence type="ECO:0000256" key="1">
    <source>
        <dbReference type="ARBA" id="ARBA00001971"/>
    </source>
</evidence>
<evidence type="ECO:0000256" key="3">
    <source>
        <dbReference type="ARBA" id="ARBA00022723"/>
    </source>
</evidence>
<dbReference type="InterPro" id="IPR002401">
    <property type="entry name" value="Cyt_P450_E_grp-I"/>
</dbReference>
<dbReference type="PANTHER" id="PTHR24305:SF223">
    <property type="entry name" value="CYTOCHROME P450-DIT2"/>
    <property type="match status" value="1"/>
</dbReference>
<dbReference type="GO" id="GO:0020037">
    <property type="term" value="F:heme binding"/>
    <property type="evidence" value="ECO:0007669"/>
    <property type="project" value="InterPro"/>
</dbReference>
<reference evidence="9 10" key="1">
    <citation type="submission" date="2023-01" db="EMBL/GenBank/DDBJ databases">
        <title>Analysis of 21 Apiospora genomes using comparative genomics revels a genus with tremendous synthesis potential of carbohydrate active enzymes and secondary metabolites.</title>
        <authorList>
            <person name="Sorensen T."/>
        </authorList>
    </citation>
    <scope>NUCLEOTIDE SEQUENCE [LARGE SCALE GENOMIC DNA]</scope>
    <source>
        <strain evidence="9 10">CBS 117206</strain>
    </source>
</reference>
<dbReference type="EMBL" id="JAQQWP010000007">
    <property type="protein sequence ID" value="KAK8109864.1"/>
    <property type="molecule type" value="Genomic_DNA"/>
</dbReference>
<evidence type="ECO:0000313" key="10">
    <source>
        <dbReference type="Proteomes" id="UP001392437"/>
    </source>
</evidence>
<keyword evidence="2 5" id="KW-0349">Heme</keyword>
<evidence type="ECO:0000256" key="5">
    <source>
        <dbReference type="PIRSR" id="PIRSR602401-1"/>
    </source>
</evidence>
<evidence type="ECO:0000313" key="9">
    <source>
        <dbReference type="EMBL" id="KAK8109864.1"/>
    </source>
</evidence>
<dbReference type="InterPro" id="IPR001128">
    <property type="entry name" value="Cyt_P450"/>
</dbReference>
<organism evidence="9 10">
    <name type="scientific">Apiospora kogelbergensis</name>
    <dbReference type="NCBI Taxonomy" id="1337665"/>
    <lineage>
        <taxon>Eukaryota</taxon>
        <taxon>Fungi</taxon>
        <taxon>Dikarya</taxon>
        <taxon>Ascomycota</taxon>
        <taxon>Pezizomycotina</taxon>
        <taxon>Sordariomycetes</taxon>
        <taxon>Xylariomycetidae</taxon>
        <taxon>Amphisphaeriales</taxon>
        <taxon>Apiosporaceae</taxon>
        <taxon>Apiospora</taxon>
    </lineage>
</organism>
<feature type="binding site" description="axial binding residue" evidence="5">
    <location>
        <position position="555"/>
    </location>
    <ligand>
        <name>heme</name>
        <dbReference type="ChEBI" id="CHEBI:30413"/>
    </ligand>
    <ligandPart>
        <name>Fe</name>
        <dbReference type="ChEBI" id="CHEBI:18248"/>
    </ligandPart>
</feature>
<dbReference type="GO" id="GO:0016705">
    <property type="term" value="F:oxidoreductase activity, acting on paired donors, with incorporation or reduction of molecular oxygen"/>
    <property type="evidence" value="ECO:0007669"/>
    <property type="project" value="InterPro"/>
</dbReference>
<dbReference type="PRINTS" id="PR00385">
    <property type="entry name" value="P450"/>
</dbReference>
<keyword evidence="4 5" id="KW-0408">Iron</keyword>
<protein>
    <submittedName>
        <fullName evidence="9">Cytochrome P450</fullName>
    </submittedName>
</protein>
<keyword evidence="6" id="KW-0560">Oxidoreductase</keyword>
<keyword evidence="3 5" id="KW-0479">Metal-binding</keyword>
<feature type="region of interest" description="Disordered" evidence="7">
    <location>
        <begin position="469"/>
        <end position="533"/>
    </location>
</feature>
<dbReference type="GO" id="GO:0005506">
    <property type="term" value="F:iron ion binding"/>
    <property type="evidence" value="ECO:0007669"/>
    <property type="project" value="InterPro"/>
</dbReference>
<evidence type="ECO:0000256" key="7">
    <source>
        <dbReference type="SAM" id="MobiDB-lite"/>
    </source>
</evidence>
<feature type="chain" id="PRO_5043362452" evidence="8">
    <location>
        <begin position="17"/>
        <end position="649"/>
    </location>
</feature>
<evidence type="ECO:0000256" key="8">
    <source>
        <dbReference type="SAM" id="SignalP"/>
    </source>
</evidence>
<dbReference type="PRINTS" id="PR00463">
    <property type="entry name" value="EP450I"/>
</dbReference>
<dbReference type="InterPro" id="IPR050121">
    <property type="entry name" value="Cytochrome_P450_monoxygenase"/>
</dbReference>
<keyword evidence="8" id="KW-0732">Signal</keyword>
<gene>
    <name evidence="9" type="ORF">PG999_008001</name>
</gene>
<evidence type="ECO:0000256" key="6">
    <source>
        <dbReference type="RuleBase" id="RU000461"/>
    </source>
</evidence>
<keyword evidence="10" id="KW-1185">Reference proteome</keyword>
<accession>A0AAW0QNT8</accession>
<sequence length="649" mass="72483">MASSILLLLLAAIAYGVYRYVSALAGNVAKAKRTGLPYHVVPLSPHSPIAQMFPFWKRLFKLLPRRYWEDVMPILMPDWHFRDNYRVFEKLGDVFLVVCPNIIILYTANAEVIHQVTSKREAFPKPVKVYKILSLYGESVLTTEGPVWKNHRKVTAASFNEKNAALVFAESIKQTEGMIDQWLGADGRGNKTIKTVEHDTMSLMLHIIGYVGFGLQLLWPGQSLPSDADARQAKYATLKPPGGHTLNFKQSLETTLEKILMLLLTPRWLLKHLPFKTTKDAAEAEDNFVKYLDEFLHDKIDDVKKGDKEVGMDIMGQLVRTSYGDRGASNEKKGSSKLLKLTDSEITGNAFIMIVAGHETTANTIHFLLLELANNPAAQRLLQRDIAAIFGDTDPHSWDYESSVSTLMASMAGACMNEMLRMMPPVVDIPKEVAAAHGQVIVRDGEKYHLPQGTHVGLVTTAVQRNPRYWPSKPSKVAATGGDENSSDIHDFVPERWYRKAAESPDGENTSEEEAAVEGADTENYGGFEGPDTSAQLFRPVRGSYIPFSDGARSCLGRRLAQVELISALSVIFQKYSLELAVDEWASDDEIKNMDRAQRAEVYRKAQDKSREVIAGASSLLTLKLHGDKFVPIRLVPKGQERFVDWMDS</sequence>
<dbReference type="InterPro" id="IPR036396">
    <property type="entry name" value="Cyt_P450_sf"/>
</dbReference>
<comment type="caution">
    <text evidence="9">The sequence shown here is derived from an EMBL/GenBank/DDBJ whole genome shotgun (WGS) entry which is preliminary data.</text>
</comment>
<comment type="cofactor">
    <cofactor evidence="1 5">
        <name>heme</name>
        <dbReference type="ChEBI" id="CHEBI:30413"/>
    </cofactor>
</comment>
<dbReference type="PANTHER" id="PTHR24305">
    <property type="entry name" value="CYTOCHROME P450"/>
    <property type="match status" value="1"/>
</dbReference>
<dbReference type="CDD" id="cd11070">
    <property type="entry name" value="CYP56-like"/>
    <property type="match status" value="1"/>
</dbReference>
<feature type="signal peptide" evidence="8">
    <location>
        <begin position="1"/>
        <end position="16"/>
    </location>
</feature>
<dbReference type="GO" id="GO:0004497">
    <property type="term" value="F:monooxygenase activity"/>
    <property type="evidence" value="ECO:0007669"/>
    <property type="project" value="UniProtKB-KW"/>
</dbReference>
<dbReference type="Gene3D" id="1.10.630.10">
    <property type="entry name" value="Cytochrome P450"/>
    <property type="match status" value="1"/>
</dbReference>
<dbReference type="AlphaFoldDB" id="A0AAW0QNT8"/>
<name>A0AAW0QNT8_9PEZI</name>
<feature type="compositionally biased region" description="Acidic residues" evidence="7">
    <location>
        <begin position="505"/>
        <end position="516"/>
    </location>
</feature>
<proteinExistence type="inferred from homology"/>
<dbReference type="InterPro" id="IPR017972">
    <property type="entry name" value="Cyt_P450_CS"/>
</dbReference>
<keyword evidence="6" id="KW-0503">Monooxygenase</keyword>